<feature type="region of interest" description="Disordered" evidence="3">
    <location>
        <begin position="580"/>
        <end position="602"/>
    </location>
</feature>
<feature type="compositionally biased region" description="Low complexity" evidence="3">
    <location>
        <begin position="581"/>
        <end position="595"/>
    </location>
</feature>
<sequence>MNQRRRSSTTGDFVDKSRGSSLNENVYSRTLPANVFASLHQSPDTRTQPVLYDTPPVSTGQSYYQSVSRSTPVKRPRPETAVPFVPQEYRQRLQSSSLPKSLAPSKSLEEPSFYSVEEHHDALTLPSVTHQYATLRTAPSKSDSPAGSTLFEQHPESDNKDDLLNDVESLLALHLPSSSRSYAYQQRDYSSTAPRTSGRAPHEARTETSNTDTRRPAHFPAPATSTTAQPTAPFKKPQVYRAEEREVERLTYRPASFSNSTNPRESENPSRYPIVELSVPKPSTHRSSSLDIRSNEIPLTEFDSNFSSSWSRPAAHSANQRGYSQSYRSTRREHLSPTPQETTKTSSQRSHSSNIDSNFDKLSSALNRSFYEQADSVSSTTSGNTFSKHKLLDISSLDALLESAFGGDDEDMSKSTKEWRSSFSSMRDRFGSRELSDELTAHFVDFTTNGSLTLPRRGLTKSASQGSVTLGRRSESTLLGRNTSLLADAVDAIERRAAEAPELMRRNSRQELGNFWAETVRNSSSTATVQRTPLQLSAAQRLEMLHDSLDMQGTDMRYSRGESIAARRAQFLKETVRSNISSSSLASGRAPSGRSTPMPNGYMNSTVVRMDISEEETTVTEKNGAPNFSALDNAVAELSTGSRTFITTRSGGCARFPTGDLTSLSPVTRKDASSTTKQPHSPSPDAGSDASSNYNAPSGLPHPKPKHNIREQLIQAGFELRGFSYVRSFGARFASSPNFPVPSNGSVASRISEFEKRPGAPNLLQIACALSGIPQRTDGSAIRSPLGPMSPRSSVYRTKPIIHADLGGTSPKPHVEANGSPTSIFQFPPSKQLFDVKEEISYYNRESVAVKNEAQVTIISSNLDKVSLDSVQPRRTEALIVSAQNKDNQQISSPTLAERRSEKNAAATLPPPLLRADAIAPTASSSVHTPSVPRKIRPVDVPRFYFPRGKPISMAENEAALRRVSDVFNRIGGKVEMIDMIEVCKAAGIPIYWKRAVYDSCCGTQSRPLTLADFSTWWSRMTSTAHDEAARFIYTVAGPHRNYIVKEDLAPLLQDLIESFPGLHFLREAQEFHARYVETVTVRIFWSVNRSWSGHITASELRRSNFLETVRKLETTDDINTITDYFSYEHFYVIYCKFYEIDKDHNLIINKIDMSQHANGAIPPRVIDRIFSGAVTRSPGGRRMREAVETIAYTDFVAFLLAEEDKKHPTSIEYWFRVLDLDGDGFLSLYEMEYFYNGVKSKMDQHNIDSMRFDDVVCNLLDLVRPRQPNVITLSDLKKCSMCTRFFNTFINWVKYYEQESSEGERATVTDGEEELSDWDRYCLEEYEALMADDQENEEPEDINLNLDDDDETMSGTNVSMTVNMPLRDFTDQHHSTALEAL</sequence>
<feature type="domain" description="EF-hand" evidence="4">
    <location>
        <begin position="1207"/>
        <end position="1242"/>
    </location>
</feature>
<reference evidence="5" key="1">
    <citation type="journal article" date="2011" name="Genome Res.">
        <title>Deep small RNA sequencing from the nematode Ascaris reveals conservation, functional diversification, and novel developmental profiles.</title>
        <authorList>
            <person name="Wang J."/>
            <person name="Czech B."/>
            <person name="Crunk A."/>
            <person name="Wallace A."/>
            <person name="Mitreva M."/>
            <person name="Hannon G.J."/>
            <person name="Davis R.E."/>
        </authorList>
    </citation>
    <scope>NUCLEOTIDE SEQUENCE</scope>
</reference>
<keyword evidence="2" id="KW-0106">Calcium</keyword>
<feature type="compositionally biased region" description="Polar residues" evidence="3">
    <location>
        <begin position="883"/>
        <end position="895"/>
    </location>
</feature>
<evidence type="ECO:0000259" key="4">
    <source>
        <dbReference type="PROSITE" id="PS50222"/>
    </source>
</evidence>
<evidence type="ECO:0000256" key="3">
    <source>
        <dbReference type="SAM" id="MobiDB-lite"/>
    </source>
</evidence>
<dbReference type="InterPro" id="IPR041534">
    <property type="entry name" value="EF-hand_13"/>
</dbReference>
<feature type="region of interest" description="Disordered" evidence="3">
    <location>
        <begin position="647"/>
        <end position="706"/>
    </location>
</feature>
<evidence type="ECO:0000256" key="2">
    <source>
        <dbReference type="ARBA" id="ARBA00022837"/>
    </source>
</evidence>
<dbReference type="GO" id="GO:0000159">
    <property type="term" value="C:protein phosphatase type 2A complex"/>
    <property type="evidence" value="ECO:0007669"/>
    <property type="project" value="TreeGrafter"/>
</dbReference>
<feature type="compositionally biased region" description="Basic and acidic residues" evidence="3">
    <location>
        <begin position="241"/>
        <end position="251"/>
    </location>
</feature>
<dbReference type="PANTHER" id="PTHR14095:SF0">
    <property type="entry name" value="MIP22305P"/>
    <property type="match status" value="1"/>
</dbReference>
<feature type="compositionally biased region" description="Low complexity" evidence="3">
    <location>
        <begin position="683"/>
        <end position="692"/>
    </location>
</feature>
<feature type="compositionally biased region" description="Low complexity" evidence="3">
    <location>
        <begin position="220"/>
        <end position="233"/>
    </location>
</feature>
<accession>F1KR43</accession>
<dbReference type="Gene3D" id="1.10.238.220">
    <property type="match status" value="1"/>
</dbReference>
<dbReference type="InterPro" id="IPR011992">
    <property type="entry name" value="EF-hand-dom_pair"/>
</dbReference>
<protein>
    <submittedName>
        <fullName evidence="5">Serine/threonine-protein phosphatase 2A regulatory subunit B'' subunit beta</fullName>
    </submittedName>
</protein>
<name>F1KR43_ASCSU</name>
<dbReference type="EMBL" id="JI164504">
    <property type="protein sequence ID" value="ADY40347.1"/>
    <property type="molecule type" value="mRNA"/>
</dbReference>
<dbReference type="InterPro" id="IPR018247">
    <property type="entry name" value="EF_Hand_1_Ca_BS"/>
</dbReference>
<evidence type="ECO:0000256" key="1">
    <source>
        <dbReference type="ARBA" id="ARBA00022723"/>
    </source>
</evidence>
<feature type="compositionally biased region" description="Basic and acidic residues" evidence="3">
    <location>
        <begin position="153"/>
        <end position="162"/>
    </location>
</feature>
<dbReference type="GO" id="GO:0005509">
    <property type="term" value="F:calcium ion binding"/>
    <property type="evidence" value="ECO:0007669"/>
    <property type="project" value="InterPro"/>
</dbReference>
<dbReference type="Gene3D" id="1.10.238.10">
    <property type="entry name" value="EF-hand"/>
    <property type="match status" value="1"/>
</dbReference>
<dbReference type="FunFam" id="1.10.238.220:FF:000001">
    <property type="entry name" value="Serine/threonine-protein phosphatase 2A regulatory subunit B'' subunit alpha"/>
    <property type="match status" value="1"/>
</dbReference>
<dbReference type="FunFam" id="1.10.238.230:FF:000001">
    <property type="entry name" value="Serine/threonine-protein phosphatase 2A regulatory subunit B'' subunit beta"/>
    <property type="match status" value="1"/>
</dbReference>
<organism evidence="5">
    <name type="scientific">Ascaris suum</name>
    <name type="common">Pig roundworm</name>
    <name type="synonym">Ascaris lumbricoides</name>
    <dbReference type="NCBI Taxonomy" id="6253"/>
    <lineage>
        <taxon>Eukaryota</taxon>
        <taxon>Metazoa</taxon>
        <taxon>Ecdysozoa</taxon>
        <taxon>Nematoda</taxon>
        <taxon>Chromadorea</taxon>
        <taxon>Rhabditida</taxon>
        <taxon>Spirurina</taxon>
        <taxon>Ascaridomorpha</taxon>
        <taxon>Ascaridoidea</taxon>
        <taxon>Ascarididae</taxon>
        <taxon>Ascaris</taxon>
    </lineage>
</organism>
<keyword evidence="1" id="KW-0479">Metal-binding</keyword>
<dbReference type="SUPFAM" id="SSF47473">
    <property type="entry name" value="EF-hand"/>
    <property type="match status" value="2"/>
</dbReference>
<dbReference type="PANTHER" id="PTHR14095">
    <property type="entry name" value="PHOSPHATASE 2A REGULATORY SUBUNIT-RELATED"/>
    <property type="match status" value="1"/>
</dbReference>
<feature type="region of interest" description="Disordered" evidence="3">
    <location>
        <begin position="136"/>
        <end position="162"/>
    </location>
</feature>
<dbReference type="Pfam" id="PF17958">
    <property type="entry name" value="EF-hand_13"/>
    <property type="match status" value="1"/>
</dbReference>
<feature type="compositionally biased region" description="Polar residues" evidence="3">
    <location>
        <begin position="337"/>
        <end position="358"/>
    </location>
</feature>
<dbReference type="CDD" id="cd21504">
    <property type="entry name" value="PPP2R3A_B-like"/>
    <property type="match status" value="1"/>
</dbReference>
<evidence type="ECO:0000313" key="5">
    <source>
        <dbReference type="EMBL" id="ADY40347.1"/>
    </source>
</evidence>
<feature type="region of interest" description="Disordered" evidence="3">
    <location>
        <begin position="40"/>
        <end position="82"/>
    </location>
</feature>
<feature type="region of interest" description="Disordered" evidence="3">
    <location>
        <begin position="883"/>
        <end position="907"/>
    </location>
</feature>
<dbReference type="PROSITE" id="PS50222">
    <property type="entry name" value="EF_HAND_2"/>
    <property type="match status" value="1"/>
</dbReference>
<feature type="compositionally biased region" description="Polar residues" evidence="3">
    <location>
        <begin position="304"/>
        <end position="328"/>
    </location>
</feature>
<feature type="compositionally biased region" description="Polar residues" evidence="3">
    <location>
        <begin position="181"/>
        <end position="195"/>
    </location>
</feature>
<feature type="compositionally biased region" description="Polar residues" evidence="3">
    <location>
        <begin position="136"/>
        <end position="151"/>
    </location>
</feature>
<feature type="region of interest" description="Disordered" evidence="3">
    <location>
        <begin position="304"/>
        <end position="358"/>
    </location>
</feature>
<dbReference type="InterPro" id="IPR002048">
    <property type="entry name" value="EF_hand_dom"/>
</dbReference>
<feature type="region of interest" description="Disordered" evidence="3">
    <location>
        <begin position="1"/>
        <end position="26"/>
    </location>
</feature>
<feature type="compositionally biased region" description="Polar residues" evidence="3">
    <location>
        <begin position="56"/>
        <end position="71"/>
    </location>
</feature>
<dbReference type="FunFam" id="1.10.238.10:FF:000025">
    <property type="entry name" value="serine/threonine-protein phosphatase 2A regulatory subunit B'' subunit alpha"/>
    <property type="match status" value="1"/>
</dbReference>
<proteinExistence type="evidence at transcript level"/>
<dbReference type="PROSITE" id="PS00018">
    <property type="entry name" value="EF_HAND_1"/>
    <property type="match status" value="1"/>
</dbReference>
<dbReference type="GO" id="GO:0019888">
    <property type="term" value="F:protein phosphatase regulator activity"/>
    <property type="evidence" value="ECO:0007669"/>
    <property type="project" value="TreeGrafter"/>
</dbReference>
<feature type="region of interest" description="Disordered" evidence="3">
    <location>
        <begin position="181"/>
        <end position="292"/>
    </location>
</feature>
<dbReference type="Gene3D" id="1.10.238.230">
    <property type="match status" value="1"/>
</dbReference>